<keyword evidence="1" id="KW-1133">Transmembrane helix</keyword>
<dbReference type="Pfam" id="PF03732">
    <property type="entry name" value="Retrotrans_gag"/>
    <property type="match status" value="1"/>
</dbReference>
<feature type="domain" description="Retrotransposon gag" evidence="2">
    <location>
        <begin position="74"/>
        <end position="154"/>
    </location>
</feature>
<keyword evidence="1" id="KW-0472">Membrane</keyword>
<gene>
    <name evidence="3" type="ORF">NQ317_003911</name>
</gene>
<sequence>MPPPTPTFDIQNLFIIAQFDGNPSELNNFLKVSQTFLNIYWNREDETCVQNLLLFEGIKSRLTGRAKEIISVYGVNTWTEIKAVLIQNFGDQRNENSLTRDLVNLRQNNESPQQFYERFVTILISIMKPRKLVKAKKNFFRQQALVTFLAGLKEPLGSTIRAMRPDSLATAIQYIVEENNIRYLQRPQFNNESLKRPMSTQKPQQHNLISQHSNSFPRFNNVHTQNFNQTPRFPSAPFSPVGNNFQLRTNNQPPRFLTNQQVFGTPKNVWKPGQYKQTQPKPTPMSISTRFTANRPQQSQPDPTCSFHANISSQSCQRLQIPVAQPDSHVIIPRQEIQNLEIKETLSVIENGHVWIEVTPEYVYINEMNSVKGQPFILPEIQTTKITVNLTKKLKVDDIPLDKLHTLKKMQDAMEPISLQKEDNVLVHFWTAPLYIILFLSVSAYMLYRFKKLKCRQPIRSTQSSTNEGQPHVDEPVRSSHKVLFVPDNTLT</sequence>
<reference evidence="3" key="1">
    <citation type="journal article" date="2023" name="Insect Mol. Biol.">
        <title>Genome sequencing provides insights into the evolution of gene families encoding plant cell wall-degrading enzymes in longhorned beetles.</title>
        <authorList>
            <person name="Shin N.R."/>
            <person name="Okamura Y."/>
            <person name="Kirsch R."/>
            <person name="Pauchet Y."/>
        </authorList>
    </citation>
    <scope>NUCLEOTIDE SEQUENCE</scope>
    <source>
        <strain evidence="3">MMC_N1</strain>
    </source>
</reference>
<evidence type="ECO:0000313" key="4">
    <source>
        <dbReference type="Proteomes" id="UP001162164"/>
    </source>
</evidence>
<name>A0ABQ9IRQ7_9CUCU</name>
<comment type="caution">
    <text evidence="3">The sequence shown here is derived from an EMBL/GenBank/DDBJ whole genome shotgun (WGS) entry which is preliminary data.</text>
</comment>
<evidence type="ECO:0000259" key="2">
    <source>
        <dbReference type="Pfam" id="PF03732"/>
    </source>
</evidence>
<feature type="transmembrane region" description="Helical" evidence="1">
    <location>
        <begin position="427"/>
        <end position="448"/>
    </location>
</feature>
<proteinExistence type="predicted"/>
<evidence type="ECO:0000313" key="3">
    <source>
        <dbReference type="EMBL" id="KAJ8961595.1"/>
    </source>
</evidence>
<dbReference type="InterPro" id="IPR005162">
    <property type="entry name" value="Retrotrans_gag_dom"/>
</dbReference>
<organism evidence="3 4">
    <name type="scientific">Molorchus minor</name>
    <dbReference type="NCBI Taxonomy" id="1323400"/>
    <lineage>
        <taxon>Eukaryota</taxon>
        <taxon>Metazoa</taxon>
        <taxon>Ecdysozoa</taxon>
        <taxon>Arthropoda</taxon>
        <taxon>Hexapoda</taxon>
        <taxon>Insecta</taxon>
        <taxon>Pterygota</taxon>
        <taxon>Neoptera</taxon>
        <taxon>Endopterygota</taxon>
        <taxon>Coleoptera</taxon>
        <taxon>Polyphaga</taxon>
        <taxon>Cucujiformia</taxon>
        <taxon>Chrysomeloidea</taxon>
        <taxon>Cerambycidae</taxon>
        <taxon>Lamiinae</taxon>
        <taxon>Monochamini</taxon>
        <taxon>Molorchus</taxon>
    </lineage>
</organism>
<keyword evidence="1" id="KW-0812">Transmembrane</keyword>
<accession>A0ABQ9IRQ7</accession>
<dbReference type="EMBL" id="JAPWTJ010003155">
    <property type="protein sequence ID" value="KAJ8961595.1"/>
    <property type="molecule type" value="Genomic_DNA"/>
</dbReference>
<protein>
    <recommendedName>
        <fullName evidence="2">Retrotransposon gag domain-containing protein</fullName>
    </recommendedName>
</protein>
<keyword evidence="4" id="KW-1185">Reference proteome</keyword>
<dbReference type="Proteomes" id="UP001162164">
    <property type="component" value="Unassembled WGS sequence"/>
</dbReference>
<evidence type="ECO:0000256" key="1">
    <source>
        <dbReference type="SAM" id="Phobius"/>
    </source>
</evidence>